<dbReference type="GO" id="GO:1990904">
    <property type="term" value="C:ribonucleoprotein complex"/>
    <property type="evidence" value="ECO:0007669"/>
    <property type="project" value="UniProtKB-KW"/>
</dbReference>
<protein>
    <recommendedName>
        <fullName evidence="5">Nucleolar protein 16</fullName>
    </recommendedName>
</protein>
<comment type="similarity">
    <text evidence="3">Belongs to the NOP16 family.</text>
</comment>
<accession>A0A2P5HZ26</accession>
<evidence type="ECO:0000256" key="2">
    <source>
        <dbReference type="ARBA" id="ARBA00004604"/>
    </source>
</evidence>
<dbReference type="Proteomes" id="UP000094444">
    <property type="component" value="Unassembled WGS sequence"/>
</dbReference>
<evidence type="ECO:0000256" key="5">
    <source>
        <dbReference type="ARBA" id="ARBA00015522"/>
    </source>
</evidence>
<evidence type="ECO:0000313" key="10">
    <source>
        <dbReference type="Proteomes" id="UP000094444"/>
    </source>
</evidence>
<evidence type="ECO:0000313" key="9">
    <source>
        <dbReference type="EMBL" id="POS75492.1"/>
    </source>
</evidence>
<dbReference type="PANTHER" id="PTHR13243:SF1">
    <property type="entry name" value="NUCLEOLAR PROTEIN 16"/>
    <property type="match status" value="1"/>
</dbReference>
<name>A0A2P5HZ26_DIAHE</name>
<evidence type="ECO:0000256" key="6">
    <source>
        <dbReference type="ARBA" id="ARBA00023242"/>
    </source>
</evidence>
<evidence type="ECO:0000256" key="3">
    <source>
        <dbReference type="ARBA" id="ARBA00008479"/>
    </source>
</evidence>
<dbReference type="EMBL" id="MAVT02000480">
    <property type="protein sequence ID" value="POS75492.1"/>
    <property type="molecule type" value="Genomic_DNA"/>
</dbReference>
<dbReference type="STRING" id="158607.A0A2P5HZ26"/>
<keyword evidence="6" id="KW-0539">Nucleus</keyword>
<dbReference type="AlphaFoldDB" id="A0A2P5HZ26"/>
<keyword evidence="7" id="KW-0687">Ribonucleoprotein</keyword>
<dbReference type="PANTHER" id="PTHR13243">
    <property type="entry name" value="HSPC111 PROTEIN-RELATED"/>
    <property type="match status" value="1"/>
</dbReference>
<evidence type="ECO:0000256" key="7">
    <source>
        <dbReference type="ARBA" id="ARBA00023274"/>
    </source>
</evidence>
<dbReference type="InParanoid" id="A0A2P5HZ26"/>
<evidence type="ECO:0000256" key="4">
    <source>
        <dbReference type="ARBA" id="ARBA00011187"/>
    </source>
</evidence>
<comment type="subunit">
    <text evidence="4">Component of the pre-66S ribosomal particle.</text>
</comment>
<sequence length="230" mass="25399">MGRDLQKRKNRSSRSTIRQPNRFKKPLNPMGNSLVAKNWNKKETLSQNYRRLGLTAKLGKATGGVDPATKVSAPNGGAQDPLAVTPTSGTGSAFRSVKVERDADGKIVRVLRKDNPLNDPLIDIESDEEEERGEEEEERKEKSSGGGGAQSKGVDGEAKVVDLLEAEASRPTEAHKRHQSQQEREWLARLVARYGDDTAAMARDLKLNPMQQTAANISKRLKIYKANQQN</sequence>
<comment type="function">
    <text evidence="1">Involved in the biogenesis of the 60S ribosomal subunit.</text>
</comment>
<dbReference type="GO" id="GO:0042273">
    <property type="term" value="P:ribosomal large subunit biogenesis"/>
    <property type="evidence" value="ECO:0007669"/>
    <property type="project" value="TreeGrafter"/>
</dbReference>
<dbReference type="FunCoup" id="A0A2P5HZ26">
    <property type="interactions" value="252"/>
</dbReference>
<gene>
    <name evidence="9" type="ORF">DHEL01_v206120</name>
</gene>
<comment type="caution">
    <text evidence="9">The sequence shown here is derived from an EMBL/GenBank/DDBJ whole genome shotgun (WGS) entry which is preliminary data.</text>
</comment>
<dbReference type="OrthoDB" id="285729at2759"/>
<feature type="compositionally biased region" description="Basic and acidic residues" evidence="8">
    <location>
        <begin position="154"/>
        <end position="183"/>
    </location>
</feature>
<proteinExistence type="inferred from homology"/>
<dbReference type="InterPro" id="IPR019002">
    <property type="entry name" value="Ribosome_biogenesis_Nop16"/>
</dbReference>
<dbReference type="Pfam" id="PF09420">
    <property type="entry name" value="Nop16"/>
    <property type="match status" value="1"/>
</dbReference>
<feature type="compositionally biased region" description="Basic and acidic residues" evidence="8">
    <location>
        <begin position="97"/>
        <end position="116"/>
    </location>
</feature>
<organism evidence="9 10">
    <name type="scientific">Diaporthe helianthi</name>
    <dbReference type="NCBI Taxonomy" id="158607"/>
    <lineage>
        <taxon>Eukaryota</taxon>
        <taxon>Fungi</taxon>
        <taxon>Dikarya</taxon>
        <taxon>Ascomycota</taxon>
        <taxon>Pezizomycotina</taxon>
        <taxon>Sordariomycetes</taxon>
        <taxon>Sordariomycetidae</taxon>
        <taxon>Diaporthales</taxon>
        <taxon>Diaporthaceae</taxon>
        <taxon>Diaporthe</taxon>
    </lineage>
</organism>
<comment type="subcellular location">
    <subcellularLocation>
        <location evidence="2">Nucleus</location>
        <location evidence="2">Nucleolus</location>
    </subcellularLocation>
</comment>
<keyword evidence="10" id="KW-1185">Reference proteome</keyword>
<feature type="region of interest" description="Disordered" evidence="8">
    <location>
        <begin position="1"/>
        <end position="32"/>
    </location>
</feature>
<feature type="region of interest" description="Disordered" evidence="8">
    <location>
        <begin position="60"/>
        <end position="183"/>
    </location>
</feature>
<reference evidence="9" key="1">
    <citation type="submission" date="2017-09" db="EMBL/GenBank/DDBJ databases">
        <title>Polyketide synthases of a Diaporthe helianthi virulent isolate.</title>
        <authorList>
            <person name="Baroncelli R."/>
        </authorList>
    </citation>
    <scope>NUCLEOTIDE SEQUENCE [LARGE SCALE GENOMIC DNA]</scope>
    <source>
        <strain evidence="9">7/96</strain>
    </source>
</reference>
<evidence type="ECO:0000256" key="8">
    <source>
        <dbReference type="SAM" id="MobiDB-lite"/>
    </source>
</evidence>
<dbReference type="GO" id="GO:0005730">
    <property type="term" value="C:nucleolus"/>
    <property type="evidence" value="ECO:0007669"/>
    <property type="project" value="UniProtKB-SubCell"/>
</dbReference>
<feature type="compositionally biased region" description="Acidic residues" evidence="8">
    <location>
        <begin position="122"/>
        <end position="138"/>
    </location>
</feature>
<evidence type="ECO:0000256" key="1">
    <source>
        <dbReference type="ARBA" id="ARBA00002889"/>
    </source>
</evidence>